<dbReference type="Proteomes" id="UP001381693">
    <property type="component" value="Unassembled WGS sequence"/>
</dbReference>
<dbReference type="AlphaFoldDB" id="A0AAN8XT07"/>
<comment type="caution">
    <text evidence="2">The sequence shown here is derived from an EMBL/GenBank/DDBJ whole genome shotgun (WGS) entry which is preliminary data.</text>
</comment>
<evidence type="ECO:0000256" key="1">
    <source>
        <dbReference type="SAM" id="MobiDB-lite"/>
    </source>
</evidence>
<organism evidence="2 3">
    <name type="scientific">Halocaridina rubra</name>
    <name type="common">Hawaiian red shrimp</name>
    <dbReference type="NCBI Taxonomy" id="373956"/>
    <lineage>
        <taxon>Eukaryota</taxon>
        <taxon>Metazoa</taxon>
        <taxon>Ecdysozoa</taxon>
        <taxon>Arthropoda</taxon>
        <taxon>Crustacea</taxon>
        <taxon>Multicrustacea</taxon>
        <taxon>Malacostraca</taxon>
        <taxon>Eumalacostraca</taxon>
        <taxon>Eucarida</taxon>
        <taxon>Decapoda</taxon>
        <taxon>Pleocyemata</taxon>
        <taxon>Caridea</taxon>
        <taxon>Atyoidea</taxon>
        <taxon>Atyidae</taxon>
        <taxon>Halocaridina</taxon>
    </lineage>
</organism>
<evidence type="ECO:0000313" key="2">
    <source>
        <dbReference type="EMBL" id="KAK7085183.1"/>
    </source>
</evidence>
<feature type="compositionally biased region" description="Polar residues" evidence="1">
    <location>
        <begin position="158"/>
        <end position="167"/>
    </location>
</feature>
<keyword evidence="3" id="KW-1185">Reference proteome</keyword>
<sequence>SYVNLLIFPIPTDVFRKSTYHVERYPKSMNHPKFSLENDIVNPLMAASNGSKSNNSVVLRPIHYQMNGRHPVRSPVLKTSNKNAREHPGNVAEIIKRVVNASQVQGKNSDPKIDHLLLAQTLRDHGMHPERAQLLIGNIKPKENKPSNIARNPRLQERSLNNNKQLK</sequence>
<accession>A0AAN8XT07</accession>
<gene>
    <name evidence="2" type="ORF">SK128_008221</name>
</gene>
<protein>
    <submittedName>
        <fullName evidence="2">Uncharacterized protein</fullName>
    </submittedName>
</protein>
<evidence type="ECO:0000313" key="3">
    <source>
        <dbReference type="Proteomes" id="UP001381693"/>
    </source>
</evidence>
<feature type="non-terminal residue" evidence="2">
    <location>
        <position position="1"/>
    </location>
</feature>
<dbReference type="EMBL" id="JAXCGZ010001888">
    <property type="protein sequence ID" value="KAK7085183.1"/>
    <property type="molecule type" value="Genomic_DNA"/>
</dbReference>
<name>A0AAN8XT07_HALRR</name>
<proteinExistence type="predicted"/>
<feature type="region of interest" description="Disordered" evidence="1">
    <location>
        <begin position="141"/>
        <end position="167"/>
    </location>
</feature>
<reference evidence="2 3" key="1">
    <citation type="submission" date="2023-11" db="EMBL/GenBank/DDBJ databases">
        <title>Halocaridina rubra genome assembly.</title>
        <authorList>
            <person name="Smith C."/>
        </authorList>
    </citation>
    <scope>NUCLEOTIDE SEQUENCE [LARGE SCALE GENOMIC DNA]</scope>
    <source>
        <strain evidence="2">EP-1</strain>
        <tissue evidence="2">Whole</tissue>
    </source>
</reference>